<dbReference type="AlphaFoldDB" id="A0A166J4W7"/>
<evidence type="ECO:0000313" key="1">
    <source>
        <dbReference type="EMBL" id="KZL49232.1"/>
    </source>
</evidence>
<dbReference type="EMBL" id="LWAJ01000186">
    <property type="protein sequence ID" value="KZL49232.1"/>
    <property type="molecule type" value="Genomic_DNA"/>
</dbReference>
<comment type="caution">
    <text evidence="1">The sequence shown here is derived from an EMBL/GenBank/DDBJ whole genome shotgun (WGS) entry which is preliminary data.</text>
</comment>
<protein>
    <submittedName>
        <fullName evidence="1">Uncharacterized protein</fullName>
    </submittedName>
</protein>
<organism evidence="1 2">
    <name type="scientific">Nodularia spumigena CENA596</name>
    <dbReference type="NCBI Taxonomy" id="1819295"/>
    <lineage>
        <taxon>Bacteria</taxon>
        <taxon>Bacillati</taxon>
        <taxon>Cyanobacteriota</taxon>
        <taxon>Cyanophyceae</taxon>
        <taxon>Nostocales</taxon>
        <taxon>Nodulariaceae</taxon>
        <taxon>Nodularia</taxon>
    </lineage>
</organism>
<dbReference type="Proteomes" id="UP000076555">
    <property type="component" value="Unassembled WGS sequence"/>
</dbReference>
<evidence type="ECO:0000313" key="2">
    <source>
        <dbReference type="Proteomes" id="UP000076555"/>
    </source>
</evidence>
<sequence length="67" mass="7558">MLYIFNIQLNIALSISGEFIYKPENNPVAFFGLITQNSTKFIVLNQLKCHPGTGLHRKLSIPDNAPR</sequence>
<gene>
    <name evidence="1" type="ORF">A2T98_13890</name>
</gene>
<accession>A0A166J4W7</accession>
<name>A0A166J4W7_NODSP</name>
<reference evidence="1 2" key="1">
    <citation type="submission" date="2016-04" db="EMBL/GenBank/DDBJ databases">
        <title>Draft Genome Assembly of the Bloom-forming Cyanobacterium Nodularia spumigena Strain CENA596 in Shrimp Production Ponds.</title>
        <authorList>
            <person name="Popin R.V."/>
            <person name="Rigonato J."/>
            <person name="Abreu V.A."/>
            <person name="Andreote A.P."/>
            <person name="Silveira S.B."/>
            <person name="Odebrecht C."/>
            <person name="Fiore M.F."/>
        </authorList>
    </citation>
    <scope>NUCLEOTIDE SEQUENCE [LARGE SCALE GENOMIC DNA]</scope>
    <source>
        <strain evidence="1 2">CENA596</strain>
    </source>
</reference>
<proteinExistence type="predicted"/>